<evidence type="ECO:0000256" key="2">
    <source>
        <dbReference type="ARBA" id="ARBA00022884"/>
    </source>
</evidence>
<evidence type="ECO:0000256" key="5">
    <source>
        <dbReference type="SAM" id="MobiDB-lite"/>
    </source>
</evidence>
<feature type="region of interest" description="Disordered" evidence="5">
    <location>
        <begin position="1"/>
        <end position="54"/>
    </location>
</feature>
<evidence type="ECO:0008006" key="10">
    <source>
        <dbReference type="Google" id="ProtNLM"/>
    </source>
</evidence>
<gene>
    <name evidence="8" type="ORF">CDAUBV1_LOCUS5519</name>
</gene>
<feature type="domain" description="RRM" evidence="6">
    <location>
        <begin position="206"/>
        <end position="267"/>
    </location>
</feature>
<dbReference type="CDD" id="cd07323">
    <property type="entry name" value="LAM"/>
    <property type="match status" value="1"/>
</dbReference>
<sequence length="655" mass="74634">MSRIETHLVKIHEGQTREKEAGPRPNACQLLAMSKPQPTPSGSDKGEKKKRSGSRELIRRQVEFYLSEGNLSRDRLFRSEMERRPDQGIPIELLLKCNRLQRLGVNEEKLARAVAKSSLLQLSADGKAVVRTKPLITLSPREKRTVLVVGIPRWSSERGPNEDVEGAETTNDQLPSSSTNTASANPGNPDWPTQVYEETWRITEWLRDLFGEFGQVLYVTLPQYHSSGLLRGFAFVEFAEAKEAQAAAKSMRPTNEGEVWHVNPDMSAPSGTKNCPENAWKPRLAAKASFFIDDMLSRRYTWRCCSRKNKQIQTAFRQLRVAGYRAPNPCDREYELITLGESSPEARLKHSAESYGQLDRARLRVFRYDVWNFWKDKFYLWLNAWIARMRRKTEELSINSADLQPVTDKPPNKDDGNTPEGDVHMKESKNAPDEEMTQKLVLPRDFVPNTIVQIFWPVCLVPEVESGDPCDATDSEFITKRPLSLARRLRISLEQHLLSPAKLLNEVAHLDTIPNEQVLARVSEICSDNVVTVTDTNGKQIDHYPLFIRLKSTAAACQLIDFLGKLKSKPPREQQWFSDVRAHLLEGKTELAYCAAITSSLMGATERRRRAQVRRRRKSKHDVVVEPPSHQVAKCKQNFVGNMSSDKPRHIIFDE</sequence>
<evidence type="ECO:0000256" key="3">
    <source>
        <dbReference type="ARBA" id="ARBA00023242"/>
    </source>
</evidence>
<evidence type="ECO:0000313" key="8">
    <source>
        <dbReference type="EMBL" id="CAL5132669.1"/>
    </source>
</evidence>
<dbReference type="GO" id="GO:0005634">
    <property type="term" value="C:nucleus"/>
    <property type="evidence" value="ECO:0007669"/>
    <property type="project" value="UniProtKB-SubCell"/>
</dbReference>
<dbReference type="GO" id="GO:0003729">
    <property type="term" value="F:mRNA binding"/>
    <property type="evidence" value="ECO:0007669"/>
    <property type="project" value="TreeGrafter"/>
</dbReference>
<dbReference type="AlphaFoldDB" id="A0AAV2T6A3"/>
<feature type="compositionally biased region" description="Basic residues" evidence="5">
    <location>
        <begin position="607"/>
        <end position="620"/>
    </location>
</feature>
<dbReference type="PANTHER" id="PTHR22792">
    <property type="entry name" value="LUPUS LA PROTEIN-RELATED"/>
    <property type="match status" value="1"/>
</dbReference>
<dbReference type="InterPro" id="IPR036390">
    <property type="entry name" value="WH_DNA-bd_sf"/>
</dbReference>
<dbReference type="Proteomes" id="UP001497525">
    <property type="component" value="Unassembled WGS sequence"/>
</dbReference>
<reference evidence="8" key="1">
    <citation type="submission" date="2024-06" db="EMBL/GenBank/DDBJ databases">
        <authorList>
            <person name="Liu X."/>
            <person name="Lenzi L."/>
            <person name="Haldenby T S."/>
            <person name="Uol C."/>
        </authorList>
    </citation>
    <scope>NUCLEOTIDE SEQUENCE</scope>
</reference>
<dbReference type="SUPFAM" id="SSF46785">
    <property type="entry name" value="Winged helix' DNA-binding domain"/>
    <property type="match status" value="1"/>
</dbReference>
<organism evidence="8 9">
    <name type="scientific">Calicophoron daubneyi</name>
    <name type="common">Rumen fluke</name>
    <name type="synonym">Paramphistomum daubneyi</name>
    <dbReference type="NCBI Taxonomy" id="300641"/>
    <lineage>
        <taxon>Eukaryota</taxon>
        <taxon>Metazoa</taxon>
        <taxon>Spiralia</taxon>
        <taxon>Lophotrochozoa</taxon>
        <taxon>Platyhelminthes</taxon>
        <taxon>Trematoda</taxon>
        <taxon>Digenea</taxon>
        <taxon>Plagiorchiida</taxon>
        <taxon>Pronocephalata</taxon>
        <taxon>Paramphistomoidea</taxon>
        <taxon>Paramphistomidae</taxon>
        <taxon>Calicophoron</taxon>
    </lineage>
</organism>
<evidence type="ECO:0000259" key="7">
    <source>
        <dbReference type="PROSITE" id="PS50961"/>
    </source>
</evidence>
<feature type="compositionally biased region" description="Basic and acidic residues" evidence="5">
    <location>
        <begin position="1"/>
        <end position="22"/>
    </location>
</feature>
<dbReference type="PRINTS" id="PR00302">
    <property type="entry name" value="LUPUSLA"/>
</dbReference>
<dbReference type="GO" id="GO:1990904">
    <property type="term" value="C:ribonucleoprotein complex"/>
    <property type="evidence" value="ECO:0007669"/>
    <property type="project" value="InterPro"/>
</dbReference>
<dbReference type="InterPro" id="IPR035979">
    <property type="entry name" value="RBD_domain_sf"/>
</dbReference>
<feature type="region of interest" description="Disordered" evidence="5">
    <location>
        <begin position="157"/>
        <end position="191"/>
    </location>
</feature>
<feature type="compositionally biased region" description="Basic and acidic residues" evidence="5">
    <location>
        <begin position="410"/>
        <end position="432"/>
    </location>
</feature>
<dbReference type="PANTHER" id="PTHR22792:SF140">
    <property type="entry name" value="ACHILLES, ISOFORM A"/>
    <property type="match status" value="1"/>
</dbReference>
<dbReference type="InterPro" id="IPR045180">
    <property type="entry name" value="La_dom_prot"/>
</dbReference>
<evidence type="ECO:0000256" key="1">
    <source>
        <dbReference type="ARBA" id="ARBA00004123"/>
    </source>
</evidence>
<dbReference type="InterPro" id="IPR036388">
    <property type="entry name" value="WH-like_DNA-bd_sf"/>
</dbReference>
<dbReference type="InterPro" id="IPR002344">
    <property type="entry name" value="Lupus_La"/>
</dbReference>
<comment type="caution">
    <text evidence="8">The sequence shown here is derived from an EMBL/GenBank/DDBJ whole genome shotgun (WGS) entry which is preliminary data.</text>
</comment>
<dbReference type="Gene3D" id="1.10.10.10">
    <property type="entry name" value="Winged helix-like DNA-binding domain superfamily/Winged helix DNA-binding domain"/>
    <property type="match status" value="1"/>
</dbReference>
<dbReference type="PROSITE" id="PS50961">
    <property type="entry name" value="HTH_LA"/>
    <property type="match status" value="1"/>
</dbReference>
<feature type="region of interest" description="Disordered" evidence="5">
    <location>
        <begin position="605"/>
        <end position="627"/>
    </location>
</feature>
<evidence type="ECO:0000256" key="4">
    <source>
        <dbReference type="PROSITE-ProRule" id="PRU00332"/>
    </source>
</evidence>
<dbReference type="Gene3D" id="3.30.70.330">
    <property type="match status" value="1"/>
</dbReference>
<dbReference type="Pfam" id="PF05383">
    <property type="entry name" value="La"/>
    <property type="match status" value="1"/>
</dbReference>
<comment type="subcellular location">
    <subcellularLocation>
        <location evidence="1">Nucleus</location>
    </subcellularLocation>
</comment>
<feature type="compositionally biased region" description="Polar residues" evidence="5">
    <location>
        <begin position="168"/>
        <end position="186"/>
    </location>
</feature>
<keyword evidence="2 4" id="KW-0694">RNA-binding</keyword>
<dbReference type="InterPro" id="IPR012677">
    <property type="entry name" value="Nucleotide-bd_a/b_plait_sf"/>
</dbReference>
<feature type="domain" description="HTH La-type RNA-binding" evidence="7">
    <location>
        <begin position="48"/>
        <end position="140"/>
    </location>
</feature>
<dbReference type="SUPFAM" id="SSF54928">
    <property type="entry name" value="RNA-binding domain, RBD"/>
    <property type="match status" value="1"/>
</dbReference>
<dbReference type="EMBL" id="CAXLJL010000134">
    <property type="protein sequence ID" value="CAL5132669.1"/>
    <property type="molecule type" value="Genomic_DNA"/>
</dbReference>
<keyword evidence="3" id="KW-0539">Nucleus</keyword>
<name>A0AAV2T6A3_CALDB</name>
<dbReference type="InterPro" id="IPR006630">
    <property type="entry name" value="La_HTH"/>
</dbReference>
<evidence type="ECO:0000259" key="6">
    <source>
        <dbReference type="PROSITE" id="PS50102"/>
    </source>
</evidence>
<proteinExistence type="predicted"/>
<dbReference type="GO" id="GO:0006396">
    <property type="term" value="P:RNA processing"/>
    <property type="evidence" value="ECO:0007669"/>
    <property type="project" value="InterPro"/>
</dbReference>
<dbReference type="SMART" id="SM00715">
    <property type="entry name" value="LA"/>
    <property type="match status" value="1"/>
</dbReference>
<dbReference type="Pfam" id="PF00076">
    <property type="entry name" value="RRM_1"/>
    <property type="match status" value="1"/>
</dbReference>
<dbReference type="InterPro" id="IPR000504">
    <property type="entry name" value="RRM_dom"/>
</dbReference>
<feature type="region of interest" description="Disordered" evidence="5">
    <location>
        <begin position="401"/>
        <end position="435"/>
    </location>
</feature>
<dbReference type="PROSITE" id="PS50102">
    <property type="entry name" value="RRM"/>
    <property type="match status" value="1"/>
</dbReference>
<accession>A0AAV2T6A3</accession>
<evidence type="ECO:0000313" key="9">
    <source>
        <dbReference type="Proteomes" id="UP001497525"/>
    </source>
</evidence>
<protein>
    <recommendedName>
        <fullName evidence="10">La-related protein 7</fullName>
    </recommendedName>
</protein>